<dbReference type="eggNOG" id="COG1475">
    <property type="taxonomic scope" value="Bacteria"/>
</dbReference>
<dbReference type="EMBL" id="CP002028">
    <property type="protein sequence ID" value="ADG83836.1"/>
    <property type="molecule type" value="Genomic_DNA"/>
</dbReference>
<proteinExistence type="inferred from homology"/>
<dbReference type="Pfam" id="PF17762">
    <property type="entry name" value="HTH_ParB"/>
    <property type="match status" value="1"/>
</dbReference>
<dbReference type="PANTHER" id="PTHR33375">
    <property type="entry name" value="CHROMOSOME-PARTITIONING PROTEIN PARB-RELATED"/>
    <property type="match status" value="1"/>
</dbReference>
<evidence type="ECO:0000256" key="3">
    <source>
        <dbReference type="ARBA" id="ARBA00022829"/>
    </source>
</evidence>
<name>D5XDU0_THEPJ</name>
<evidence type="ECO:0000259" key="5">
    <source>
        <dbReference type="PROSITE" id="PS50943"/>
    </source>
</evidence>
<dbReference type="HOGENOM" id="CLU_023853_0_0_9"/>
<dbReference type="STRING" id="635013.TherJR_3008"/>
<organism evidence="6 7">
    <name type="scientific">Thermincola potens (strain JR)</name>
    <dbReference type="NCBI Taxonomy" id="635013"/>
    <lineage>
        <taxon>Bacteria</taxon>
        <taxon>Bacillati</taxon>
        <taxon>Bacillota</taxon>
        <taxon>Clostridia</taxon>
        <taxon>Eubacteriales</taxon>
        <taxon>Thermincolaceae</taxon>
        <taxon>Thermincola</taxon>
    </lineage>
</organism>
<protein>
    <submittedName>
        <fullName evidence="6">ParB-like partition protein</fullName>
    </submittedName>
</protein>
<dbReference type="Pfam" id="PF23552">
    <property type="entry name" value="ParB_C"/>
    <property type="match status" value="1"/>
</dbReference>
<dbReference type="NCBIfam" id="TIGR00180">
    <property type="entry name" value="parB_part"/>
    <property type="match status" value="1"/>
</dbReference>
<gene>
    <name evidence="6" type="ordered locus">TherJR_3008</name>
</gene>
<dbReference type="Gene3D" id="3.90.1530.30">
    <property type="match status" value="1"/>
</dbReference>
<dbReference type="SUPFAM" id="SSF109709">
    <property type="entry name" value="KorB DNA-binding domain-like"/>
    <property type="match status" value="1"/>
</dbReference>
<accession>D5XDU0</accession>
<dbReference type="PROSITE" id="PS50943">
    <property type="entry name" value="HTH_CROC1"/>
    <property type="match status" value="1"/>
</dbReference>
<dbReference type="InterPro" id="IPR050336">
    <property type="entry name" value="Chromosome_partition/occlusion"/>
</dbReference>
<feature type="domain" description="HTH cro/C1-type" evidence="5">
    <location>
        <begin position="132"/>
        <end position="158"/>
    </location>
</feature>
<dbReference type="PANTHER" id="PTHR33375:SF1">
    <property type="entry name" value="CHROMOSOME-PARTITIONING PROTEIN PARB-RELATED"/>
    <property type="match status" value="1"/>
</dbReference>
<dbReference type="GO" id="GO:0003677">
    <property type="term" value="F:DNA binding"/>
    <property type="evidence" value="ECO:0007669"/>
    <property type="project" value="UniProtKB-KW"/>
</dbReference>
<dbReference type="GO" id="GO:0045881">
    <property type="term" value="P:positive regulation of sporulation resulting in formation of a cellular spore"/>
    <property type="evidence" value="ECO:0007669"/>
    <property type="project" value="TreeGrafter"/>
</dbReference>
<evidence type="ECO:0000256" key="1">
    <source>
        <dbReference type="ARBA" id="ARBA00004453"/>
    </source>
</evidence>
<dbReference type="GO" id="GO:0005694">
    <property type="term" value="C:chromosome"/>
    <property type="evidence" value="ECO:0007669"/>
    <property type="project" value="TreeGrafter"/>
</dbReference>
<dbReference type="FunFam" id="1.10.10.2830:FF:000001">
    <property type="entry name" value="Chromosome partitioning protein ParB"/>
    <property type="match status" value="1"/>
</dbReference>
<comment type="similarity">
    <text evidence="2">Belongs to the ParB family.</text>
</comment>
<dbReference type="GO" id="GO:0009295">
    <property type="term" value="C:nucleoid"/>
    <property type="evidence" value="ECO:0007669"/>
    <property type="project" value="UniProtKB-SubCell"/>
</dbReference>
<dbReference type="Pfam" id="PF02195">
    <property type="entry name" value="ParB_N"/>
    <property type="match status" value="1"/>
</dbReference>
<dbReference type="InterPro" id="IPR041468">
    <property type="entry name" value="HTH_ParB/Spo0J"/>
</dbReference>
<dbReference type="InterPro" id="IPR004437">
    <property type="entry name" value="ParB/RepB/Spo0J"/>
</dbReference>
<evidence type="ECO:0000313" key="6">
    <source>
        <dbReference type="EMBL" id="ADG83836.1"/>
    </source>
</evidence>
<dbReference type="FunFam" id="3.90.1530.30:FF:000001">
    <property type="entry name" value="Chromosome partitioning protein ParB"/>
    <property type="match status" value="1"/>
</dbReference>
<dbReference type="GO" id="GO:0007059">
    <property type="term" value="P:chromosome segregation"/>
    <property type="evidence" value="ECO:0007669"/>
    <property type="project" value="UniProtKB-KW"/>
</dbReference>
<dbReference type="AlphaFoldDB" id="D5XDU0"/>
<sequence>MNKKGLGKGLNALIRSNNDFEDRAGIVELNISDIVRNAKQPRQEFDQEKLEELAASIRQYGIIQPVIVRRLTNKKYELIAGERRWRAARLAGLDKIPAVIKEVSDREITELALIENIQREDLNPIEEALAYKQLMEEFGLTQEELSKRVGKSRSFIANSVRLLNLPPEAQQMVQTGQLSAGHARALLVIERAIDQANLAKKIVEKNLSVRQIEQLVKKITSEGKKKIPRKRRESESLIVKDIEEQMQGKLGTKVRIKHGSKRGMIEIEYYSDDDLQRIVDLILGHNYS</sequence>
<evidence type="ECO:0000256" key="2">
    <source>
        <dbReference type="ARBA" id="ARBA00006295"/>
    </source>
</evidence>
<keyword evidence="4" id="KW-0238">DNA-binding</keyword>
<dbReference type="Gene3D" id="1.10.10.2830">
    <property type="match status" value="1"/>
</dbReference>
<dbReference type="InterPro" id="IPR036086">
    <property type="entry name" value="ParB/Sulfiredoxin_sf"/>
</dbReference>
<keyword evidence="7" id="KW-1185">Reference proteome</keyword>
<reference evidence="6 7" key="1">
    <citation type="submission" date="2010-05" db="EMBL/GenBank/DDBJ databases">
        <title>Complete sequence of Thermincola sp. JR.</title>
        <authorList>
            <consortium name="US DOE Joint Genome Institute"/>
            <person name="Lucas S."/>
            <person name="Copeland A."/>
            <person name="Lapidus A."/>
            <person name="Cheng J.-F."/>
            <person name="Bruce D."/>
            <person name="Goodwin L."/>
            <person name="Pitluck S."/>
            <person name="Chertkov O."/>
            <person name="Detter J.C."/>
            <person name="Han C."/>
            <person name="Tapia R."/>
            <person name="Land M."/>
            <person name="Hauser L."/>
            <person name="Kyrpides N."/>
            <person name="Mikhailova N."/>
            <person name="Hazen T.C."/>
            <person name="Woyke T."/>
        </authorList>
    </citation>
    <scope>NUCLEOTIDE SEQUENCE [LARGE SCALE GENOMIC DNA]</scope>
    <source>
        <strain evidence="6 7">JR</strain>
    </source>
</reference>
<dbReference type="Proteomes" id="UP000002377">
    <property type="component" value="Chromosome"/>
</dbReference>
<comment type="subcellular location">
    <subcellularLocation>
        <location evidence="1">Cytoplasm</location>
        <location evidence="1">Nucleoid</location>
    </subcellularLocation>
</comment>
<dbReference type="InterPro" id="IPR003115">
    <property type="entry name" value="ParB_N"/>
</dbReference>
<dbReference type="CDD" id="cd16393">
    <property type="entry name" value="SPO0J_N"/>
    <property type="match status" value="1"/>
</dbReference>
<dbReference type="SUPFAM" id="SSF110849">
    <property type="entry name" value="ParB/Sulfiredoxin"/>
    <property type="match status" value="1"/>
</dbReference>
<dbReference type="CDD" id="cd00093">
    <property type="entry name" value="HTH_XRE"/>
    <property type="match status" value="1"/>
</dbReference>
<dbReference type="SMART" id="SM00470">
    <property type="entry name" value="ParB"/>
    <property type="match status" value="1"/>
</dbReference>
<evidence type="ECO:0000313" key="7">
    <source>
        <dbReference type="Proteomes" id="UP000002377"/>
    </source>
</evidence>
<dbReference type="InterPro" id="IPR001387">
    <property type="entry name" value="Cro/C1-type_HTH"/>
</dbReference>
<keyword evidence="3" id="KW-0159">Chromosome partition</keyword>
<dbReference type="RefSeq" id="WP_013121823.1">
    <property type="nucleotide sequence ID" value="NC_014152.1"/>
</dbReference>
<dbReference type="KEGG" id="tjr:TherJR_3008"/>
<evidence type="ECO:0000256" key="4">
    <source>
        <dbReference type="ARBA" id="ARBA00023125"/>
    </source>
</evidence>
<dbReference type="OrthoDB" id="9802051at2"/>
<dbReference type="InterPro" id="IPR057240">
    <property type="entry name" value="ParB_dimer_C"/>
</dbReference>